<reference evidence="4" key="1">
    <citation type="submission" date="2015-07" db="EMBL/GenBank/DDBJ databases">
        <title>Transcriptome Assembly of Anthurium amnicola.</title>
        <authorList>
            <person name="Suzuki J."/>
        </authorList>
    </citation>
    <scope>NUCLEOTIDE SEQUENCE</scope>
</reference>
<evidence type="ECO:0000256" key="2">
    <source>
        <dbReference type="ARBA" id="ARBA00023203"/>
    </source>
</evidence>
<dbReference type="AlphaFoldDB" id="A0A1D1ZLH0"/>
<evidence type="ECO:0000256" key="1">
    <source>
        <dbReference type="ARBA" id="ARBA00006844"/>
    </source>
</evidence>
<name>A0A1D1ZLH0_9ARAE</name>
<dbReference type="GO" id="GO:0030042">
    <property type="term" value="P:actin filament depolymerization"/>
    <property type="evidence" value="ECO:0007669"/>
    <property type="project" value="InterPro"/>
</dbReference>
<dbReference type="Pfam" id="PF00241">
    <property type="entry name" value="Cofilin_ADF"/>
    <property type="match status" value="1"/>
</dbReference>
<dbReference type="PROSITE" id="PS51263">
    <property type="entry name" value="ADF_H"/>
    <property type="match status" value="1"/>
</dbReference>
<dbReference type="InterPro" id="IPR029006">
    <property type="entry name" value="ADF-H/Gelsolin-like_dom_sf"/>
</dbReference>
<dbReference type="CDD" id="cd11286">
    <property type="entry name" value="ADF_cofilin_like"/>
    <property type="match status" value="1"/>
</dbReference>
<comment type="similarity">
    <text evidence="1">Belongs to the actin-binding proteins ADF family.</text>
</comment>
<dbReference type="GO" id="GO:0003779">
    <property type="term" value="F:actin binding"/>
    <property type="evidence" value="ECO:0007669"/>
    <property type="project" value="UniProtKB-KW"/>
</dbReference>
<feature type="domain" description="ADF-H" evidence="3">
    <location>
        <begin position="19"/>
        <end position="151"/>
    </location>
</feature>
<proteinExistence type="inferred from homology"/>
<keyword evidence="2" id="KW-0009">Actin-binding</keyword>
<dbReference type="EMBL" id="GDJX01000114">
    <property type="protein sequence ID" value="JAT67822.1"/>
    <property type="molecule type" value="Transcribed_RNA"/>
</dbReference>
<organism evidence="4">
    <name type="scientific">Anthurium amnicola</name>
    <dbReference type="NCBI Taxonomy" id="1678845"/>
    <lineage>
        <taxon>Eukaryota</taxon>
        <taxon>Viridiplantae</taxon>
        <taxon>Streptophyta</taxon>
        <taxon>Embryophyta</taxon>
        <taxon>Tracheophyta</taxon>
        <taxon>Spermatophyta</taxon>
        <taxon>Magnoliopsida</taxon>
        <taxon>Liliopsida</taxon>
        <taxon>Araceae</taxon>
        <taxon>Pothoideae</taxon>
        <taxon>Potheae</taxon>
        <taxon>Anthurium</taxon>
    </lineage>
</organism>
<dbReference type="PANTHER" id="PTHR11913">
    <property type="entry name" value="COFILIN-RELATED"/>
    <property type="match status" value="1"/>
</dbReference>
<evidence type="ECO:0000259" key="3">
    <source>
        <dbReference type="PROSITE" id="PS51263"/>
    </source>
</evidence>
<gene>
    <name evidence="4" type="primary">COF1_10</name>
    <name evidence="4" type="ORF">g.131191</name>
</gene>
<dbReference type="InterPro" id="IPR017904">
    <property type="entry name" value="ADF/Cofilin"/>
</dbReference>
<dbReference type="SUPFAM" id="SSF55753">
    <property type="entry name" value="Actin depolymerizing proteins"/>
    <property type="match status" value="1"/>
</dbReference>
<evidence type="ECO:0000313" key="4">
    <source>
        <dbReference type="EMBL" id="JAT67822.1"/>
    </source>
</evidence>
<dbReference type="SMART" id="SM00102">
    <property type="entry name" value="ADF"/>
    <property type="match status" value="1"/>
</dbReference>
<dbReference type="Gene3D" id="3.40.20.10">
    <property type="entry name" value="Severin"/>
    <property type="match status" value="1"/>
</dbReference>
<feature type="non-terminal residue" evidence="4">
    <location>
        <position position="1"/>
    </location>
</feature>
<accession>A0A1D1ZLH0</accession>
<dbReference type="GO" id="GO:0015629">
    <property type="term" value="C:actin cytoskeleton"/>
    <property type="evidence" value="ECO:0007669"/>
    <property type="project" value="InterPro"/>
</dbReference>
<protein>
    <submittedName>
        <fullName evidence="4">Cofilin</fullName>
    </submittedName>
</protein>
<dbReference type="InterPro" id="IPR002108">
    <property type="entry name" value="ADF-H"/>
</dbReference>
<sequence length="153" mass="17175">LKVPFFSHIPSTTVQVNMSSGVSVDPECLNIFQDLKLKKKYKYVMFKISDDLSTIVFAASAETASYDDFVAALPANEPRYAIYDFDYETADGPRNKLVFYSWTPESSKIRSKMLYASSKEALRRSLVGIGTEIQATDFSEVSVEVVQDKVSSR</sequence>